<accession>D2VS11</accession>
<dbReference type="Proteomes" id="UP000006671">
    <property type="component" value="Unassembled WGS sequence"/>
</dbReference>
<gene>
    <name evidence="1" type="ORF">NAEGRDRAFT_71773</name>
</gene>
<dbReference type="GeneID" id="8854700"/>
<dbReference type="AlphaFoldDB" id="D2VS11"/>
<protein>
    <submittedName>
        <fullName evidence="1">Predicted protein</fullName>
    </submittedName>
</protein>
<dbReference type="EMBL" id="GG738893">
    <property type="protein sequence ID" value="EFC40336.1"/>
    <property type="molecule type" value="Genomic_DNA"/>
</dbReference>
<evidence type="ECO:0000313" key="1">
    <source>
        <dbReference type="EMBL" id="EFC40336.1"/>
    </source>
</evidence>
<dbReference type="RefSeq" id="XP_002673080.1">
    <property type="nucleotide sequence ID" value="XM_002673034.1"/>
</dbReference>
<dbReference type="KEGG" id="ngr:NAEGRDRAFT_71773"/>
<organism evidence="2">
    <name type="scientific">Naegleria gruberi</name>
    <name type="common">Amoeba</name>
    <dbReference type="NCBI Taxonomy" id="5762"/>
    <lineage>
        <taxon>Eukaryota</taxon>
        <taxon>Discoba</taxon>
        <taxon>Heterolobosea</taxon>
        <taxon>Tetramitia</taxon>
        <taxon>Eutetramitia</taxon>
        <taxon>Vahlkampfiidae</taxon>
        <taxon>Naegleria</taxon>
    </lineage>
</organism>
<dbReference type="InParanoid" id="D2VS11"/>
<reference evidence="1 2" key="1">
    <citation type="journal article" date="2010" name="Cell">
        <title>The genome of Naegleria gruberi illuminates early eukaryotic versatility.</title>
        <authorList>
            <person name="Fritz-Laylin L.K."/>
            <person name="Prochnik S.E."/>
            <person name="Ginger M.L."/>
            <person name="Dacks J.B."/>
            <person name="Carpenter M.L."/>
            <person name="Field M.C."/>
            <person name="Kuo A."/>
            <person name="Paredez A."/>
            <person name="Chapman J."/>
            <person name="Pham J."/>
            <person name="Shu S."/>
            <person name="Neupane R."/>
            <person name="Cipriano M."/>
            <person name="Mancuso J."/>
            <person name="Tu H."/>
            <person name="Salamov A."/>
            <person name="Lindquist E."/>
            <person name="Shapiro H."/>
            <person name="Lucas S."/>
            <person name="Grigoriev I.V."/>
            <person name="Cande W.Z."/>
            <person name="Fulton C."/>
            <person name="Rokhsar D.S."/>
            <person name="Dawson S.C."/>
        </authorList>
    </citation>
    <scope>NUCLEOTIDE SEQUENCE [LARGE SCALE GENOMIC DNA]</scope>
    <source>
        <strain evidence="1 2">NEG-M</strain>
    </source>
</reference>
<sequence>MLYYLSKAYYSIESCLTEKLFEFEVGRPMKKNVLTFGKILLEKPQNFDQVPKQLKAKGVIYELAKLIGMDMELIWCQKRFRFSYEDFLFFPLLISHVSNEKKEESPTSFKNHFLINGIVEKIDEKIVKDLEKIYYNESCRVYVESNDFFGTYQHDIVRNIRKITSFKLDFIDSSHIVTGFDDFDYNEVDVEIEKQVPNEITQNFNQWINDFVVNCHKSGVLKVNFAKEALFNLLIYLHSEYSAPHQLSFHSNIADCCPHQTAHDGVEVEFEKLLKNQQFNHVYTCFMKEELHYRGVTDGEEINSSCLALGIRDGSFEFLKYEFYCYKAVGDILS</sequence>
<dbReference type="VEuPathDB" id="AmoebaDB:NAEGRDRAFT_71773"/>
<evidence type="ECO:0000313" key="2">
    <source>
        <dbReference type="Proteomes" id="UP000006671"/>
    </source>
</evidence>
<name>D2VS11_NAEGR</name>
<proteinExistence type="predicted"/>
<keyword evidence="2" id="KW-1185">Reference proteome</keyword>